<gene>
    <name evidence="1" type="ORF">SAMN05660299_02497</name>
</gene>
<dbReference type="EMBL" id="FNHQ01000037">
    <property type="protein sequence ID" value="SDN31066.1"/>
    <property type="molecule type" value="Genomic_DNA"/>
</dbReference>
<dbReference type="RefSeq" id="WP_091652491.1">
    <property type="nucleotide sequence ID" value="NZ_FNHQ01000037.1"/>
</dbReference>
<organism evidence="1 2">
    <name type="scientific">Megasphaera paucivorans</name>
    <dbReference type="NCBI Taxonomy" id="349095"/>
    <lineage>
        <taxon>Bacteria</taxon>
        <taxon>Bacillati</taxon>
        <taxon>Bacillota</taxon>
        <taxon>Negativicutes</taxon>
        <taxon>Veillonellales</taxon>
        <taxon>Veillonellaceae</taxon>
        <taxon>Megasphaera</taxon>
    </lineage>
</organism>
<evidence type="ECO:0000313" key="1">
    <source>
        <dbReference type="EMBL" id="SDN31066.1"/>
    </source>
</evidence>
<sequence length="84" mass="9944">MSHYERITILKATQKNAEDFINILSNTEEKSNLALQSLQHRRFLSDDDAIDIYNVGKPFFKEAYEQFEKNLMISLVNQWSYVKI</sequence>
<protein>
    <submittedName>
        <fullName evidence="1">Uncharacterized protein</fullName>
    </submittedName>
</protein>
<dbReference type="AlphaFoldDB" id="A0A1H0AE92"/>
<evidence type="ECO:0000313" key="2">
    <source>
        <dbReference type="Proteomes" id="UP000199309"/>
    </source>
</evidence>
<accession>A0A1H0AE92</accession>
<name>A0A1H0AE92_9FIRM</name>
<proteinExistence type="predicted"/>
<reference evidence="1 2" key="1">
    <citation type="submission" date="2016-10" db="EMBL/GenBank/DDBJ databases">
        <authorList>
            <person name="de Groot N.N."/>
        </authorList>
    </citation>
    <scope>NUCLEOTIDE SEQUENCE [LARGE SCALE GENOMIC DNA]</scope>
    <source>
        <strain evidence="1 2">DSM 16981</strain>
    </source>
</reference>
<keyword evidence="2" id="KW-1185">Reference proteome</keyword>
<dbReference type="Proteomes" id="UP000199309">
    <property type="component" value="Unassembled WGS sequence"/>
</dbReference>